<proteinExistence type="predicted"/>
<dbReference type="Proteomes" id="UP000298030">
    <property type="component" value="Unassembled WGS sequence"/>
</dbReference>
<protein>
    <submittedName>
        <fullName evidence="1">Uncharacterized protein</fullName>
    </submittedName>
</protein>
<keyword evidence="2" id="KW-1185">Reference proteome</keyword>
<sequence>MLFACSILGLLGLPSPDIMPGFSSPSFLKLDASSVIVSWENAGEGGAAGMKGFFEEGLV</sequence>
<dbReference type="EMBL" id="QPFP01000192">
    <property type="protein sequence ID" value="TEB19427.1"/>
    <property type="molecule type" value="Genomic_DNA"/>
</dbReference>
<comment type="caution">
    <text evidence="1">The sequence shown here is derived from an EMBL/GenBank/DDBJ whole genome shotgun (WGS) entry which is preliminary data.</text>
</comment>
<accession>A0A4Y7SDI4</accession>
<evidence type="ECO:0000313" key="2">
    <source>
        <dbReference type="Proteomes" id="UP000298030"/>
    </source>
</evidence>
<gene>
    <name evidence="1" type="ORF">FA13DRAFT_1744413</name>
</gene>
<evidence type="ECO:0000313" key="1">
    <source>
        <dbReference type="EMBL" id="TEB19427.1"/>
    </source>
</evidence>
<dbReference type="AlphaFoldDB" id="A0A4Y7SDI4"/>
<organism evidence="1 2">
    <name type="scientific">Coprinellus micaceus</name>
    <name type="common">Glistening ink-cap mushroom</name>
    <name type="synonym">Coprinus micaceus</name>
    <dbReference type="NCBI Taxonomy" id="71717"/>
    <lineage>
        <taxon>Eukaryota</taxon>
        <taxon>Fungi</taxon>
        <taxon>Dikarya</taxon>
        <taxon>Basidiomycota</taxon>
        <taxon>Agaricomycotina</taxon>
        <taxon>Agaricomycetes</taxon>
        <taxon>Agaricomycetidae</taxon>
        <taxon>Agaricales</taxon>
        <taxon>Agaricineae</taxon>
        <taxon>Psathyrellaceae</taxon>
        <taxon>Coprinellus</taxon>
    </lineage>
</organism>
<name>A0A4Y7SDI4_COPMI</name>
<reference evidence="1 2" key="1">
    <citation type="journal article" date="2019" name="Nat. Ecol. Evol.">
        <title>Megaphylogeny resolves global patterns of mushroom evolution.</title>
        <authorList>
            <person name="Varga T."/>
            <person name="Krizsan K."/>
            <person name="Foldi C."/>
            <person name="Dima B."/>
            <person name="Sanchez-Garcia M."/>
            <person name="Sanchez-Ramirez S."/>
            <person name="Szollosi G.J."/>
            <person name="Szarkandi J.G."/>
            <person name="Papp V."/>
            <person name="Albert L."/>
            <person name="Andreopoulos W."/>
            <person name="Angelini C."/>
            <person name="Antonin V."/>
            <person name="Barry K.W."/>
            <person name="Bougher N.L."/>
            <person name="Buchanan P."/>
            <person name="Buyck B."/>
            <person name="Bense V."/>
            <person name="Catcheside P."/>
            <person name="Chovatia M."/>
            <person name="Cooper J."/>
            <person name="Damon W."/>
            <person name="Desjardin D."/>
            <person name="Finy P."/>
            <person name="Geml J."/>
            <person name="Haridas S."/>
            <person name="Hughes K."/>
            <person name="Justo A."/>
            <person name="Karasinski D."/>
            <person name="Kautmanova I."/>
            <person name="Kiss B."/>
            <person name="Kocsube S."/>
            <person name="Kotiranta H."/>
            <person name="LaButti K.M."/>
            <person name="Lechner B.E."/>
            <person name="Liimatainen K."/>
            <person name="Lipzen A."/>
            <person name="Lukacs Z."/>
            <person name="Mihaltcheva S."/>
            <person name="Morgado L.N."/>
            <person name="Niskanen T."/>
            <person name="Noordeloos M.E."/>
            <person name="Ohm R.A."/>
            <person name="Ortiz-Santana B."/>
            <person name="Ovrebo C."/>
            <person name="Racz N."/>
            <person name="Riley R."/>
            <person name="Savchenko A."/>
            <person name="Shiryaev A."/>
            <person name="Soop K."/>
            <person name="Spirin V."/>
            <person name="Szebenyi C."/>
            <person name="Tomsovsky M."/>
            <person name="Tulloss R.E."/>
            <person name="Uehling J."/>
            <person name="Grigoriev I.V."/>
            <person name="Vagvolgyi C."/>
            <person name="Papp T."/>
            <person name="Martin F.M."/>
            <person name="Miettinen O."/>
            <person name="Hibbett D.S."/>
            <person name="Nagy L.G."/>
        </authorList>
    </citation>
    <scope>NUCLEOTIDE SEQUENCE [LARGE SCALE GENOMIC DNA]</scope>
    <source>
        <strain evidence="1 2">FP101781</strain>
    </source>
</reference>